<dbReference type="Proteomes" id="UP001139414">
    <property type="component" value="Unassembled WGS sequence"/>
</dbReference>
<protein>
    <recommendedName>
        <fullName evidence="3">Histone deacetylase</fullName>
    </recommendedName>
</protein>
<evidence type="ECO:0000313" key="2">
    <source>
        <dbReference type="Proteomes" id="UP001139414"/>
    </source>
</evidence>
<dbReference type="AlphaFoldDB" id="A0A9X1LKL6"/>
<dbReference type="RefSeq" id="WP_229341423.1">
    <property type="nucleotide sequence ID" value="NZ_JAJBZG010000005.1"/>
</dbReference>
<dbReference type="Gene3D" id="3.10.490.10">
    <property type="entry name" value="Gamma-glutamyl cyclotransferase-like"/>
    <property type="match status" value="1"/>
</dbReference>
<gene>
    <name evidence="1" type="ORF">LGQ90_12195</name>
</gene>
<accession>A0A9X1LKL6</accession>
<dbReference type="EMBL" id="JAJBZG010000005">
    <property type="protein sequence ID" value="MCB7482025.1"/>
    <property type="molecule type" value="Genomic_DNA"/>
</dbReference>
<organism evidence="1 2">
    <name type="scientific">Christiangramia sediminis</name>
    <dbReference type="NCBI Taxonomy" id="2881336"/>
    <lineage>
        <taxon>Bacteria</taxon>
        <taxon>Pseudomonadati</taxon>
        <taxon>Bacteroidota</taxon>
        <taxon>Flavobacteriia</taxon>
        <taxon>Flavobacteriales</taxon>
        <taxon>Flavobacteriaceae</taxon>
        <taxon>Christiangramia</taxon>
    </lineage>
</organism>
<name>A0A9X1LKL6_9FLAO</name>
<evidence type="ECO:0008006" key="3">
    <source>
        <dbReference type="Google" id="ProtNLM"/>
    </source>
</evidence>
<comment type="caution">
    <text evidence="1">The sequence shown here is derived from an EMBL/GenBank/DDBJ whole genome shotgun (WGS) entry which is preliminary data.</text>
</comment>
<evidence type="ECO:0000313" key="1">
    <source>
        <dbReference type="EMBL" id="MCB7482025.1"/>
    </source>
</evidence>
<sequence length="212" mass="24340">MEEEITEVWYACYGSNIREERFLCYINGGTPPGALRNFTGCSDKSKPKQSRTITIDHEMYFAKKSPTWNGGGICFLNPEKDITANTLGRTYLINASQFIDLVRQELKFEGSITIDFERLVKEGSYNCMTDGRYGLLLYLGEIEGNPVVTFTSEAYLEPEINKPDEQYLLTILRGLKEIYTIKEMELLEYFKSKKGVENQFPTNELSRIIKMA</sequence>
<keyword evidence="2" id="KW-1185">Reference proteome</keyword>
<proteinExistence type="predicted"/>
<reference evidence="1" key="1">
    <citation type="submission" date="2021-10" db="EMBL/GenBank/DDBJ databases">
        <title>Gramella sp. ASW11-100T, isolated from marine sediment.</title>
        <authorList>
            <person name="Xia C."/>
        </authorList>
    </citation>
    <scope>NUCLEOTIDE SEQUENCE</scope>
    <source>
        <strain evidence="1">ASW11-100</strain>
    </source>
</reference>